<gene>
    <name evidence="1" type="primary">g7768</name>
    <name evidence="1" type="ORF">VP750_LOCUS6649</name>
</gene>
<comment type="caution">
    <text evidence="1">The sequence shown here is derived from an EMBL/GenBank/DDBJ whole genome shotgun (WGS) entry which is preliminary data.</text>
</comment>
<reference evidence="1 2" key="1">
    <citation type="submission" date="2024-06" db="EMBL/GenBank/DDBJ databases">
        <authorList>
            <person name="Kraege A."/>
            <person name="Thomma B."/>
        </authorList>
    </citation>
    <scope>NUCLEOTIDE SEQUENCE [LARGE SCALE GENOMIC DNA]</scope>
</reference>
<accession>A0ABP1FYP4</accession>
<dbReference type="EMBL" id="CAXHTA020000012">
    <property type="protein sequence ID" value="CAL5224990.1"/>
    <property type="molecule type" value="Genomic_DNA"/>
</dbReference>
<keyword evidence="2" id="KW-1185">Reference proteome</keyword>
<sequence length="338" mass="38721">MLITPVTEASPEQQAFLATLARSAPRPPRNCACSWDPYCTCVCEPPDPWDDWDRHDALWASLASSNVVYCVLNTPRLFALRIFHSDCDALLDTLVYRLLERDYAAVAAIVNRPPWPSSRLRLQPCAPICDRAFTAAAIHREPPPEHVAASATLYVRLGLAPYSPLDPVWYPHAVPITLKLSGSFLFIDLPPMPFLVDQGRHDHCLHMRWGDHLLLDRRHYVRPCKFNTYAFQARQLLFDGSHLDDLLDPLTYTRPHAPDLLLVTLEAIPLHDRQALRDIYLDELRHLRHALTFLLTRARRAAYTIQRHWRRAICDPSYALARRRLLRDFAALPALAPL</sequence>
<protein>
    <submittedName>
        <fullName evidence="1">G7768 protein</fullName>
    </submittedName>
</protein>
<evidence type="ECO:0000313" key="1">
    <source>
        <dbReference type="EMBL" id="CAL5224990.1"/>
    </source>
</evidence>
<proteinExistence type="predicted"/>
<name>A0ABP1FYP4_9CHLO</name>
<organism evidence="1 2">
    <name type="scientific">Coccomyxa viridis</name>
    <dbReference type="NCBI Taxonomy" id="1274662"/>
    <lineage>
        <taxon>Eukaryota</taxon>
        <taxon>Viridiplantae</taxon>
        <taxon>Chlorophyta</taxon>
        <taxon>core chlorophytes</taxon>
        <taxon>Trebouxiophyceae</taxon>
        <taxon>Trebouxiophyceae incertae sedis</taxon>
        <taxon>Coccomyxaceae</taxon>
        <taxon>Coccomyxa</taxon>
    </lineage>
</organism>
<evidence type="ECO:0000313" key="2">
    <source>
        <dbReference type="Proteomes" id="UP001497392"/>
    </source>
</evidence>
<dbReference type="Proteomes" id="UP001497392">
    <property type="component" value="Unassembled WGS sequence"/>
</dbReference>